<evidence type="ECO:0000256" key="2">
    <source>
        <dbReference type="SAM" id="SignalP"/>
    </source>
</evidence>
<gene>
    <name evidence="4" type="ORF">GCM10008111_05940</name>
</gene>
<proteinExistence type="predicted"/>
<dbReference type="Proteomes" id="UP000634667">
    <property type="component" value="Unassembled WGS sequence"/>
</dbReference>
<feature type="chain" id="PRO_5046417551" description="Outer membrane protein beta-barrel domain-containing protein" evidence="2">
    <location>
        <begin position="20"/>
        <end position="203"/>
    </location>
</feature>
<dbReference type="InterPro" id="IPR027385">
    <property type="entry name" value="Beta-barrel_OMP"/>
</dbReference>
<dbReference type="Gene3D" id="2.40.160.10">
    <property type="entry name" value="Porin"/>
    <property type="match status" value="1"/>
</dbReference>
<comment type="caution">
    <text evidence="4">The sequence shown here is derived from an EMBL/GenBank/DDBJ whole genome shotgun (WGS) entry which is preliminary data.</text>
</comment>
<feature type="domain" description="Outer membrane protein beta-barrel" evidence="3">
    <location>
        <begin position="8"/>
        <end position="145"/>
    </location>
</feature>
<keyword evidence="1 2" id="KW-0732">Signal</keyword>
<name>A0ABQ2WFT3_9ALTE</name>
<organism evidence="4 5">
    <name type="scientific">Alishewanella tabrizica</name>
    <dbReference type="NCBI Taxonomy" id="671278"/>
    <lineage>
        <taxon>Bacteria</taxon>
        <taxon>Pseudomonadati</taxon>
        <taxon>Pseudomonadota</taxon>
        <taxon>Gammaproteobacteria</taxon>
        <taxon>Alteromonadales</taxon>
        <taxon>Alteromonadaceae</taxon>
        <taxon>Alishewanella</taxon>
    </lineage>
</organism>
<evidence type="ECO:0000259" key="3">
    <source>
        <dbReference type="Pfam" id="PF13505"/>
    </source>
</evidence>
<dbReference type="RefSeq" id="WP_189480354.1">
    <property type="nucleotide sequence ID" value="NZ_BMYR01000002.1"/>
</dbReference>
<keyword evidence="5" id="KW-1185">Reference proteome</keyword>
<feature type="signal peptide" evidence="2">
    <location>
        <begin position="1"/>
        <end position="19"/>
    </location>
</feature>
<dbReference type="SUPFAM" id="SSF56925">
    <property type="entry name" value="OMPA-like"/>
    <property type="match status" value="1"/>
</dbReference>
<reference evidence="5" key="1">
    <citation type="journal article" date="2019" name="Int. J. Syst. Evol. Microbiol.">
        <title>The Global Catalogue of Microorganisms (GCM) 10K type strain sequencing project: providing services to taxonomists for standard genome sequencing and annotation.</title>
        <authorList>
            <consortium name="The Broad Institute Genomics Platform"/>
            <consortium name="The Broad Institute Genome Sequencing Center for Infectious Disease"/>
            <person name="Wu L."/>
            <person name="Ma J."/>
        </authorList>
    </citation>
    <scope>NUCLEOTIDE SEQUENCE [LARGE SCALE GENOMIC DNA]</scope>
    <source>
        <strain evidence="5">KCTC 23723</strain>
    </source>
</reference>
<evidence type="ECO:0000256" key="1">
    <source>
        <dbReference type="ARBA" id="ARBA00022729"/>
    </source>
</evidence>
<evidence type="ECO:0000313" key="4">
    <source>
        <dbReference type="EMBL" id="GGW52689.1"/>
    </source>
</evidence>
<dbReference type="InterPro" id="IPR023614">
    <property type="entry name" value="Porin_dom_sf"/>
</dbReference>
<sequence length="203" mass="22193">MKKTILATLLLSICGLASADVKNTYDFVDVGYTGVTYDEVDLTLNGFVIEASKLISENAFVTGQWSSVDDSGIETGLAYDINIDQFRLSIGYRHGIAPSTDLYGQLGYVREKYNENLEFQGIPYSESDSNDGYLLKVGLKHSFGRFEGGIFAEHLDGGGSEVDATTLIGVDARIKFTNRFHGVASYAKESDIAIYKIGVSYAF</sequence>
<accession>A0ABQ2WFT3</accession>
<evidence type="ECO:0000313" key="5">
    <source>
        <dbReference type="Proteomes" id="UP000634667"/>
    </source>
</evidence>
<dbReference type="EMBL" id="BMYR01000002">
    <property type="protein sequence ID" value="GGW52689.1"/>
    <property type="molecule type" value="Genomic_DNA"/>
</dbReference>
<protein>
    <recommendedName>
        <fullName evidence="3">Outer membrane protein beta-barrel domain-containing protein</fullName>
    </recommendedName>
</protein>
<dbReference type="InterPro" id="IPR011250">
    <property type="entry name" value="OMP/PagP_B-barrel"/>
</dbReference>
<dbReference type="Pfam" id="PF13505">
    <property type="entry name" value="OMP_b-brl"/>
    <property type="match status" value="1"/>
</dbReference>